<name>A0ABQ4PMQ5_9GAMM</name>
<proteinExistence type="predicted"/>
<accession>A0ABQ4PMQ5</accession>
<reference evidence="1" key="1">
    <citation type="submission" date="2021-05" db="EMBL/GenBank/DDBJ databases">
        <title>Molecular characterization for Shewanella algae harboring chromosomal blaOXA-55-like strains isolated from clinical and environment sample.</title>
        <authorList>
            <person name="Ohama Y."/>
            <person name="Aoki K."/>
            <person name="Harada S."/>
            <person name="Moriya K."/>
            <person name="Ishii Y."/>
            <person name="Tateda K."/>
        </authorList>
    </citation>
    <scope>NUCLEOTIDE SEQUENCE</scope>
    <source>
        <strain evidence="1">JCM 11563</strain>
    </source>
</reference>
<evidence type="ECO:0000313" key="2">
    <source>
        <dbReference type="Proteomes" id="UP000887104"/>
    </source>
</evidence>
<evidence type="ECO:0000313" key="1">
    <source>
        <dbReference type="EMBL" id="GIU49377.1"/>
    </source>
</evidence>
<comment type="caution">
    <text evidence="1">The sequence shown here is derived from an EMBL/GenBank/DDBJ whole genome shotgun (WGS) entry which is preliminary data.</text>
</comment>
<gene>
    <name evidence="1" type="ORF">TUM4438_32890</name>
</gene>
<organism evidence="1 2">
    <name type="scientific">Shewanella sairae</name>
    <dbReference type="NCBI Taxonomy" id="190310"/>
    <lineage>
        <taxon>Bacteria</taxon>
        <taxon>Pseudomonadati</taxon>
        <taxon>Pseudomonadota</taxon>
        <taxon>Gammaproteobacteria</taxon>
        <taxon>Alteromonadales</taxon>
        <taxon>Shewanellaceae</taxon>
        <taxon>Shewanella</taxon>
    </lineage>
</organism>
<dbReference type="RefSeq" id="WP_220782251.1">
    <property type="nucleotide sequence ID" value="NZ_BPEY01000068.1"/>
</dbReference>
<keyword evidence="2" id="KW-1185">Reference proteome</keyword>
<dbReference type="EMBL" id="BPEY01000068">
    <property type="protein sequence ID" value="GIU49377.1"/>
    <property type="molecule type" value="Genomic_DNA"/>
</dbReference>
<dbReference type="Proteomes" id="UP000887104">
    <property type="component" value="Unassembled WGS sequence"/>
</dbReference>
<sequence>MSKEELAAPIISKIKESKEFDFSVLDTPLMLTWFIIIYNKKFKIPKTKLGFYEDLFGAILSRHDGLKESYNRASKSRLNDDEIKEVFSALCYITRKSQDSLFNFEEIKDYIRQALNITGYIKVESSDYLYDLTNVTCLLKKDGLDYEFIHESVAQYFSAHFIKETSEENAIEFYTSRIKNCKIFEDEL</sequence>
<protein>
    <submittedName>
        <fullName evidence="1">Uncharacterized protein</fullName>
    </submittedName>
</protein>